<reference evidence="2" key="1">
    <citation type="journal article" date="2014" name="Int. J. Syst. Evol. Microbiol.">
        <title>Complete genome sequence of Corynebacterium casei LMG S-19264T (=DSM 44701T), isolated from a smear-ripened cheese.</title>
        <authorList>
            <consortium name="US DOE Joint Genome Institute (JGI-PGF)"/>
            <person name="Walter F."/>
            <person name="Albersmeier A."/>
            <person name="Kalinowski J."/>
            <person name="Ruckert C."/>
        </authorList>
    </citation>
    <scope>NUCLEOTIDE SEQUENCE</scope>
    <source>
        <strain evidence="2">JCM 11219</strain>
    </source>
</reference>
<evidence type="ECO:0000313" key="4">
    <source>
        <dbReference type="Proteomes" id="UP001060771"/>
    </source>
</evidence>
<protein>
    <submittedName>
        <fullName evidence="2">ABC transporter ATP-binding protein</fullName>
    </submittedName>
</protein>
<dbReference type="GeneID" id="76207644"/>
<dbReference type="OrthoDB" id="55804at2157"/>
<gene>
    <name evidence="2" type="ORF">GCM10007112_20500</name>
    <name evidence="1" type="ORF">Vsou_21020</name>
</gene>
<keyword evidence="1" id="KW-0687">Ribonucleoprotein</keyword>
<dbReference type="Proteomes" id="UP000657075">
    <property type="component" value="Unassembled WGS sequence"/>
</dbReference>
<dbReference type="Pfam" id="PF09821">
    <property type="entry name" value="AAA_assoc_C"/>
    <property type="match status" value="1"/>
</dbReference>
<dbReference type="EMBL" id="BMNM01000010">
    <property type="protein sequence ID" value="GGI83591.1"/>
    <property type="molecule type" value="Genomic_DNA"/>
</dbReference>
<dbReference type="GO" id="GO:0005524">
    <property type="term" value="F:ATP binding"/>
    <property type="evidence" value="ECO:0007669"/>
    <property type="project" value="UniProtKB-KW"/>
</dbReference>
<name>A0A830EHK0_9CREN</name>
<keyword evidence="2" id="KW-0067">ATP-binding</keyword>
<keyword evidence="1" id="KW-0689">Ribosomal protein</keyword>
<dbReference type="RefSeq" id="WP_188603850.1">
    <property type="nucleotide sequence ID" value="NZ_AP026830.1"/>
</dbReference>
<keyword evidence="2" id="KW-0547">Nucleotide-binding</keyword>
<reference evidence="4" key="3">
    <citation type="submission" date="2022-09" db="EMBL/GenBank/DDBJ databases">
        <title>Complete genome sequence of Vulcanisaeta souniana.</title>
        <authorList>
            <person name="Kato S."/>
            <person name="Itoh T."/>
            <person name="Ohkuma M."/>
        </authorList>
    </citation>
    <scope>NUCLEOTIDE SEQUENCE [LARGE SCALE GENOMIC DNA]</scope>
    <source>
        <strain evidence="4">JCM 11219</strain>
    </source>
</reference>
<dbReference type="EMBL" id="AP026830">
    <property type="protein sequence ID" value="BDR93009.1"/>
    <property type="molecule type" value="Genomic_DNA"/>
</dbReference>
<proteinExistence type="predicted"/>
<evidence type="ECO:0000313" key="2">
    <source>
        <dbReference type="EMBL" id="GGI83591.1"/>
    </source>
</evidence>
<reference evidence="2" key="2">
    <citation type="submission" date="2020-09" db="EMBL/GenBank/DDBJ databases">
        <authorList>
            <person name="Sun Q."/>
            <person name="Ohkuma M."/>
        </authorList>
    </citation>
    <scope>NUCLEOTIDE SEQUENCE</scope>
    <source>
        <strain evidence="2">JCM 11219</strain>
    </source>
</reference>
<dbReference type="GO" id="GO:0005840">
    <property type="term" value="C:ribosome"/>
    <property type="evidence" value="ECO:0007669"/>
    <property type="project" value="UniProtKB-KW"/>
</dbReference>
<keyword evidence="4" id="KW-1185">Reference proteome</keyword>
<accession>A0A830EHK0</accession>
<dbReference type="InterPro" id="IPR018632">
    <property type="entry name" value="AAA-associated_dom_C"/>
</dbReference>
<evidence type="ECO:0000313" key="1">
    <source>
        <dbReference type="EMBL" id="BDR93009.1"/>
    </source>
</evidence>
<sequence length="161" mass="18159">MPDLPFMPLDARFADVLGLIDTLANEFKGQADIFMIAKEMESDIDDLMPALNAAVYLGFVEVKGGDIRITDAGREFLNAKISDRKKILKQKLINLEPFHTAYALGLHRPFTVDNLIEKLNEKGYIETREPGIRHLLEILLAEWGVFAGMLKKRGDEYIALP</sequence>
<dbReference type="AlphaFoldDB" id="A0A830EHK0"/>
<evidence type="ECO:0000313" key="3">
    <source>
        <dbReference type="Proteomes" id="UP000657075"/>
    </source>
</evidence>
<organism evidence="2 3">
    <name type="scientific">Vulcanisaeta souniana JCM 11219</name>
    <dbReference type="NCBI Taxonomy" id="1293586"/>
    <lineage>
        <taxon>Archaea</taxon>
        <taxon>Thermoproteota</taxon>
        <taxon>Thermoprotei</taxon>
        <taxon>Thermoproteales</taxon>
        <taxon>Thermoproteaceae</taxon>
        <taxon>Vulcanisaeta</taxon>
    </lineage>
</organism>
<dbReference type="Proteomes" id="UP001060771">
    <property type="component" value="Chromosome"/>
</dbReference>
<reference evidence="1" key="4">
    <citation type="journal article" date="2023" name="Microbiol. Resour. Announc.">
        <title>Complete Genome Sequence of Vulcanisaeta souniana Strain IC-059, a Hyperthermophilic Archaeon Isolated from Hot Spring Water in Japan.</title>
        <authorList>
            <person name="Kato S."/>
            <person name="Itoh T."/>
            <person name="Wu L."/>
            <person name="Ma J."/>
            <person name="Ohkuma M."/>
        </authorList>
    </citation>
    <scope>NUCLEOTIDE SEQUENCE</scope>
    <source>
        <strain evidence="1">JCM 11219</strain>
    </source>
</reference>